<dbReference type="InterPro" id="IPR012094">
    <property type="entry name" value="tRNA_Ile_lys_synt"/>
</dbReference>
<keyword evidence="1 5" id="KW-0436">Ligase</keyword>
<keyword evidence="7" id="KW-0934">Plastid</keyword>
<dbReference type="EC" id="6.3.4.19" evidence="5"/>
<gene>
    <name evidence="7" type="primary">ycf62</name>
    <name evidence="5" type="synonym">tilS</name>
</gene>
<comment type="function">
    <text evidence="5">Ligates lysine onto the cytidine present at position 34 of the AUA codon-specific tRNA(Ile) that contains the anticodon CAU, in an ATP-dependent manner. Cytidine is converted to lysidine, thus changing the amino acid specificity of the tRNA from methionine to isoleucine.</text>
</comment>
<keyword evidence="3" id="KW-0547">Nucleotide-binding</keyword>
<organism evidence="7">
    <name type="scientific">Botryococcus braunii Showa</name>
    <dbReference type="NCBI Taxonomy" id="1202541"/>
    <lineage>
        <taxon>Eukaryota</taxon>
        <taxon>Viridiplantae</taxon>
        <taxon>Chlorophyta</taxon>
        <taxon>core chlorophytes</taxon>
        <taxon>Trebouxiophyceae</taxon>
        <taxon>Trebouxiophyceae incertae sedis</taxon>
        <taxon>Elliptochloris clade</taxon>
        <taxon>Botryococcus</taxon>
    </lineage>
</organism>
<dbReference type="InterPro" id="IPR011063">
    <property type="entry name" value="TilS/TtcA_N"/>
</dbReference>
<keyword evidence="4" id="KW-0067">ATP-binding</keyword>
<dbReference type="SUPFAM" id="SSF52402">
    <property type="entry name" value="Adenine nucleotide alpha hydrolases-like"/>
    <property type="match status" value="2"/>
</dbReference>
<name>A0A160YJ07_BOTBR</name>
<sequence>MKTEFYQTLRVLEKIQLEIVKHNLFKNQSSVLIAMSSGQDSISCLFFLFLLNCQWQLNIAIVSCNHFWQRDSFFASSHSLKVAYLFDQSFSLCLSPCWLFTERNSRNWRQSLYRRIAFFYSFPFVATGHTASDRAETLIFQLFRGSSLKGILGLHWKRKTNTIFLKNREKSFFFKKCQVFFKFDKRRGIDSSLLAREKRLSYILTINGVKGCFYPMFRRTVNGYEWLWNPLPDRVGTPSLALRGLKATRTLEYPIGGFEGHPYPLVGRGWPSNPLIPPLGIRVRPTRGCPLWPLGLTSNEVRGGASSLPLSHLKCIKGFQSLTLLASKANERGTLEFCNNPCIQLRKESEKGEAATRIPLKRKESELFLVRPLLGITRFETNLLCKGWNLPIYSDRSNQCIAYARNSIRKQILPLLKTVINPRLEKNISQFGDIIIYENLYFEEITERFANILFLCHVQNIQLNLENILKRNSLESKLISCDSNPSRVGRYGARLKPFSTVLNQGSSILPGKPFHSILKEKGYGGYSKTMGTVLSQGVGLPSLSVEQGSGGSLRPARALTSKEVRGGWVFVALIKETRRSYDGENCNSNFRVCTMIPNFLAFFGKKMAFIPFFRTIPISIKRRLLKKTFEELHVKNITFKQIDAFLRKPFCSNLRKYDRELSGQALYNSLYSKDKAKPITLVTKRYEKLKFFVFPFNSVYNSIFLDTFVNRLGKNIPKKRRAILFVPCLGSFFCLNQDSKCNF</sequence>
<dbReference type="GO" id="GO:0006400">
    <property type="term" value="P:tRNA modification"/>
    <property type="evidence" value="ECO:0007669"/>
    <property type="project" value="UniProtKB-UniRule"/>
</dbReference>
<dbReference type="InterPro" id="IPR014729">
    <property type="entry name" value="Rossmann-like_a/b/a_fold"/>
</dbReference>
<evidence type="ECO:0000256" key="4">
    <source>
        <dbReference type="ARBA" id="ARBA00022840"/>
    </source>
</evidence>
<proteinExistence type="inferred from homology"/>
<evidence type="ECO:0000313" key="7">
    <source>
        <dbReference type="EMBL" id="CZT54097.1"/>
    </source>
</evidence>
<evidence type="ECO:0000256" key="2">
    <source>
        <dbReference type="ARBA" id="ARBA00022694"/>
    </source>
</evidence>
<evidence type="ECO:0000256" key="1">
    <source>
        <dbReference type="ARBA" id="ARBA00022598"/>
    </source>
</evidence>
<feature type="domain" description="tRNA(Ile)-lysidine/2-thiocytidine synthase N-terminal" evidence="6">
    <location>
        <begin position="31"/>
        <end position="163"/>
    </location>
</feature>
<feature type="domain" description="tRNA(Ile)-lysidine/2-thiocytidine synthase N-terminal" evidence="6">
    <location>
        <begin position="344"/>
        <end position="411"/>
    </location>
</feature>
<dbReference type="PANTHER" id="PTHR43033:SF1">
    <property type="entry name" value="TRNA(ILE)-LYSIDINE SYNTHASE-RELATED"/>
    <property type="match status" value="1"/>
</dbReference>
<evidence type="ECO:0000259" key="6">
    <source>
        <dbReference type="Pfam" id="PF01171"/>
    </source>
</evidence>
<geneLocation type="plastid" evidence="7"/>
<comment type="similarity">
    <text evidence="5">Belongs to the tRNA(Ile)-lysidine synthase family.</text>
</comment>
<accession>A0A160YJ07</accession>
<dbReference type="GO" id="GO:0032267">
    <property type="term" value="F:tRNA(Ile)-lysidine synthase activity"/>
    <property type="evidence" value="ECO:0007669"/>
    <property type="project" value="UniProtKB-EC"/>
</dbReference>
<evidence type="ECO:0000256" key="5">
    <source>
        <dbReference type="HAMAP-Rule" id="MF_01161"/>
    </source>
</evidence>
<dbReference type="Gene3D" id="3.40.50.620">
    <property type="entry name" value="HUPs"/>
    <property type="match status" value="2"/>
</dbReference>
<evidence type="ECO:0000256" key="3">
    <source>
        <dbReference type="ARBA" id="ARBA00022741"/>
    </source>
</evidence>
<comment type="caution">
    <text evidence="5">Lacks conserved residue(s) required for the propagation of feature annotation.</text>
</comment>
<keyword evidence="2 5" id="KW-0819">tRNA processing</keyword>
<dbReference type="EMBL" id="LT545991">
    <property type="protein sequence ID" value="CZT54097.1"/>
    <property type="molecule type" value="Genomic_DNA"/>
</dbReference>
<dbReference type="AlphaFoldDB" id="A0A160YJ07"/>
<comment type="catalytic activity">
    <reaction evidence="5">
        <text>cytidine(34) in tRNA(Ile2) + L-lysine + ATP = lysidine(34) in tRNA(Ile2) + AMP + diphosphate + H(+)</text>
        <dbReference type="Rhea" id="RHEA:43744"/>
        <dbReference type="Rhea" id="RHEA-COMP:10625"/>
        <dbReference type="Rhea" id="RHEA-COMP:10670"/>
        <dbReference type="ChEBI" id="CHEBI:15378"/>
        <dbReference type="ChEBI" id="CHEBI:30616"/>
        <dbReference type="ChEBI" id="CHEBI:32551"/>
        <dbReference type="ChEBI" id="CHEBI:33019"/>
        <dbReference type="ChEBI" id="CHEBI:82748"/>
        <dbReference type="ChEBI" id="CHEBI:83665"/>
        <dbReference type="ChEBI" id="CHEBI:456215"/>
        <dbReference type="EC" id="6.3.4.19"/>
    </reaction>
</comment>
<reference evidence="7" key="1">
    <citation type="journal article" date="2016" name="Genome Announc.">
        <title>Complete Chloroplast and Mitochondrial Genome Sequences of the Hydrocarbon Oil-Producing Green Microalga Botryococcus braunii Race B (Showa).</title>
        <authorList>
            <person name="Blifernez-Klassen O."/>
            <person name="Wibberg D."/>
            <person name="Winkler A."/>
            <person name="Blom J."/>
            <person name="Goesmann A."/>
            <person name="Kalinowski J."/>
            <person name="Kruse O."/>
        </authorList>
    </citation>
    <scope>NUCLEOTIDE SEQUENCE</scope>
    <source>
        <strain evidence="7">Showa</strain>
    </source>
</reference>
<dbReference type="Pfam" id="PF01171">
    <property type="entry name" value="ATP_bind_3"/>
    <property type="match status" value="2"/>
</dbReference>
<dbReference type="PANTHER" id="PTHR43033">
    <property type="entry name" value="TRNA(ILE)-LYSIDINE SYNTHASE-RELATED"/>
    <property type="match status" value="1"/>
</dbReference>
<dbReference type="GO" id="GO:0005524">
    <property type="term" value="F:ATP binding"/>
    <property type="evidence" value="ECO:0007669"/>
    <property type="project" value="UniProtKB-KW"/>
</dbReference>
<dbReference type="HAMAP" id="MF_01161">
    <property type="entry name" value="tRNA_Ile_lys_synt"/>
    <property type="match status" value="1"/>
</dbReference>
<protein>
    <recommendedName>
        <fullName evidence="5">tRNA(Ile)-lysidine synthase</fullName>
        <ecNumber evidence="5">6.3.4.19</ecNumber>
    </recommendedName>
    <alternativeName>
        <fullName evidence="5">tRNA(Ile)-2-lysyl-cytidine synthase</fullName>
    </alternativeName>
    <alternativeName>
        <fullName evidence="5">tRNA(Ile)-lysidine synthetase</fullName>
    </alternativeName>
</protein>